<evidence type="ECO:0000256" key="6">
    <source>
        <dbReference type="ARBA" id="ARBA00023242"/>
    </source>
</evidence>
<dbReference type="Gene3D" id="1.10.10.60">
    <property type="entry name" value="Homeodomain-like"/>
    <property type="match status" value="1"/>
</dbReference>
<comment type="similarity">
    <text evidence="2">Belongs to the SIX/Sine oculis homeobox family.</text>
</comment>
<dbReference type="GO" id="GO:0005667">
    <property type="term" value="C:transcription regulator complex"/>
    <property type="evidence" value="ECO:0007669"/>
    <property type="project" value="TreeGrafter"/>
</dbReference>
<comment type="subcellular location">
    <subcellularLocation>
        <location evidence="1 7 8">Nucleus</location>
    </subcellularLocation>
</comment>
<dbReference type="InterPro" id="IPR031701">
    <property type="entry name" value="SIX1_SD"/>
</dbReference>
<dbReference type="Proteomes" id="UP000887540">
    <property type="component" value="Unplaced"/>
</dbReference>
<dbReference type="InterPro" id="IPR017970">
    <property type="entry name" value="Homeobox_CS"/>
</dbReference>
<dbReference type="PANTHER" id="PTHR10390">
    <property type="entry name" value="HOMEOBOX PROTEIN SIX"/>
    <property type="match status" value="1"/>
</dbReference>
<keyword evidence="5 7" id="KW-0371">Homeobox</keyword>
<evidence type="ECO:0000256" key="2">
    <source>
        <dbReference type="ARBA" id="ARBA00008161"/>
    </source>
</evidence>
<feature type="DNA-binding region" description="Homeobox" evidence="7">
    <location>
        <begin position="118"/>
        <end position="177"/>
    </location>
</feature>
<dbReference type="GO" id="GO:0005634">
    <property type="term" value="C:nucleus"/>
    <property type="evidence" value="ECO:0007669"/>
    <property type="project" value="UniProtKB-SubCell"/>
</dbReference>
<dbReference type="SMART" id="SM00389">
    <property type="entry name" value="HOX"/>
    <property type="match status" value="1"/>
</dbReference>
<sequence>MHGFTDEHLSCICETLQNTESIDKLTWLVDQIRLEDIERNEFLLISHAKVLFHQHKFQELYNLLQSRQFSPQNYEKLQQLWKEAHYLEIANTRGRRLDPVTRYRIRKKFPYPLTISDGESTSYCFKNKAREVLCEAYKRNSLPTPKEKQELAEMTGLSSVQVSNWFKNRRQRDRQRINERPEIKFENDRNYWPL</sequence>
<proteinExistence type="inferred from homology"/>
<dbReference type="AlphaFoldDB" id="A0A914BXG4"/>
<dbReference type="WBParaSite" id="ACRNAN_Path_1207.g4689.t1">
    <property type="protein sequence ID" value="ACRNAN_Path_1207.g4689.t1"/>
    <property type="gene ID" value="ACRNAN_Path_1207.g4689"/>
</dbReference>
<evidence type="ECO:0000256" key="7">
    <source>
        <dbReference type="PROSITE-ProRule" id="PRU00108"/>
    </source>
</evidence>
<dbReference type="InterPro" id="IPR001356">
    <property type="entry name" value="HD"/>
</dbReference>
<dbReference type="GO" id="GO:0000981">
    <property type="term" value="F:DNA-binding transcription factor activity, RNA polymerase II-specific"/>
    <property type="evidence" value="ECO:0007669"/>
    <property type="project" value="InterPro"/>
</dbReference>
<dbReference type="FunFam" id="1.10.10.60:FF:000046">
    <property type="entry name" value="SIX homeobox 3"/>
    <property type="match status" value="1"/>
</dbReference>
<evidence type="ECO:0000256" key="3">
    <source>
        <dbReference type="ARBA" id="ARBA00022473"/>
    </source>
</evidence>
<keyword evidence="10" id="KW-1185">Reference proteome</keyword>
<dbReference type="SUPFAM" id="SSF46689">
    <property type="entry name" value="Homeodomain-like"/>
    <property type="match status" value="1"/>
</dbReference>
<evidence type="ECO:0000256" key="4">
    <source>
        <dbReference type="ARBA" id="ARBA00023125"/>
    </source>
</evidence>
<evidence type="ECO:0000313" key="10">
    <source>
        <dbReference type="Proteomes" id="UP000887540"/>
    </source>
</evidence>
<dbReference type="PROSITE" id="PS00027">
    <property type="entry name" value="HOMEOBOX_1"/>
    <property type="match status" value="1"/>
</dbReference>
<feature type="domain" description="Homeobox" evidence="9">
    <location>
        <begin position="116"/>
        <end position="176"/>
    </location>
</feature>
<protein>
    <submittedName>
        <fullName evidence="11">Homeobox domain-containing protein</fullName>
    </submittedName>
</protein>
<dbReference type="Pfam" id="PF00046">
    <property type="entry name" value="Homeodomain"/>
    <property type="match status" value="1"/>
</dbReference>
<dbReference type="PROSITE" id="PS50071">
    <property type="entry name" value="HOMEOBOX_2"/>
    <property type="match status" value="1"/>
</dbReference>
<dbReference type="GO" id="GO:0000978">
    <property type="term" value="F:RNA polymerase II cis-regulatory region sequence-specific DNA binding"/>
    <property type="evidence" value="ECO:0007669"/>
    <property type="project" value="TreeGrafter"/>
</dbReference>
<keyword evidence="6 7" id="KW-0539">Nucleus</keyword>
<dbReference type="Pfam" id="PF16878">
    <property type="entry name" value="SIX1_SD"/>
    <property type="match status" value="1"/>
</dbReference>
<evidence type="ECO:0000256" key="8">
    <source>
        <dbReference type="RuleBase" id="RU000682"/>
    </source>
</evidence>
<reference evidence="11" key="1">
    <citation type="submission" date="2022-11" db="UniProtKB">
        <authorList>
            <consortium name="WormBaseParasite"/>
        </authorList>
    </citation>
    <scope>IDENTIFICATION</scope>
</reference>
<evidence type="ECO:0000256" key="1">
    <source>
        <dbReference type="ARBA" id="ARBA00004123"/>
    </source>
</evidence>
<name>A0A914BXG4_9BILA</name>
<evidence type="ECO:0000313" key="11">
    <source>
        <dbReference type="WBParaSite" id="ACRNAN_Path_1207.g4689.t1"/>
    </source>
</evidence>
<dbReference type="InterPro" id="IPR009057">
    <property type="entry name" value="Homeodomain-like_sf"/>
</dbReference>
<keyword evidence="3" id="KW-0217">Developmental protein</keyword>
<dbReference type="CDD" id="cd00086">
    <property type="entry name" value="homeodomain"/>
    <property type="match status" value="1"/>
</dbReference>
<evidence type="ECO:0000259" key="9">
    <source>
        <dbReference type="PROSITE" id="PS50071"/>
    </source>
</evidence>
<keyword evidence="4 7" id="KW-0238">DNA-binding</keyword>
<evidence type="ECO:0000256" key="5">
    <source>
        <dbReference type="ARBA" id="ARBA00023155"/>
    </source>
</evidence>
<organism evidence="10 11">
    <name type="scientific">Acrobeloides nanus</name>
    <dbReference type="NCBI Taxonomy" id="290746"/>
    <lineage>
        <taxon>Eukaryota</taxon>
        <taxon>Metazoa</taxon>
        <taxon>Ecdysozoa</taxon>
        <taxon>Nematoda</taxon>
        <taxon>Chromadorea</taxon>
        <taxon>Rhabditida</taxon>
        <taxon>Tylenchina</taxon>
        <taxon>Cephalobomorpha</taxon>
        <taxon>Cephaloboidea</taxon>
        <taxon>Cephalobidae</taxon>
        <taxon>Acrobeloides</taxon>
    </lineage>
</organism>
<accession>A0A914BXG4</accession>
<dbReference type="PANTHER" id="PTHR10390:SF61">
    <property type="entry name" value="HOMEOBOX PROTEIN SIX2"/>
    <property type="match status" value="1"/>
</dbReference>